<feature type="region of interest" description="Disordered" evidence="1">
    <location>
        <begin position="24"/>
        <end position="44"/>
    </location>
</feature>
<accession>A0AAE0C4W8</accession>
<dbReference type="Proteomes" id="UP001190700">
    <property type="component" value="Unassembled WGS sequence"/>
</dbReference>
<evidence type="ECO:0000256" key="1">
    <source>
        <dbReference type="SAM" id="MobiDB-lite"/>
    </source>
</evidence>
<feature type="chain" id="PRO_5041916112" description="Secreted protein" evidence="2">
    <location>
        <begin position="23"/>
        <end position="82"/>
    </location>
</feature>
<feature type="signal peptide" evidence="2">
    <location>
        <begin position="1"/>
        <end position="22"/>
    </location>
</feature>
<evidence type="ECO:0000313" key="4">
    <source>
        <dbReference type="Proteomes" id="UP001190700"/>
    </source>
</evidence>
<gene>
    <name evidence="3" type="ORF">CYMTET_42708</name>
</gene>
<sequence length="82" mass="9256">MKTVQFVLVLALVVAMLRVTMYSLPGPSEGPESRPQTIKVSTKVTSHTKARVRTEYKLSVREQRKSTFPLAFPLFSDSTRTQ</sequence>
<proteinExistence type="predicted"/>
<evidence type="ECO:0008006" key="5">
    <source>
        <dbReference type="Google" id="ProtNLM"/>
    </source>
</evidence>
<protein>
    <recommendedName>
        <fullName evidence="5">Secreted protein</fullName>
    </recommendedName>
</protein>
<keyword evidence="4" id="KW-1185">Reference proteome</keyword>
<feature type="compositionally biased region" description="Polar residues" evidence="1">
    <location>
        <begin position="34"/>
        <end position="44"/>
    </location>
</feature>
<dbReference type="AlphaFoldDB" id="A0AAE0C4W8"/>
<organism evidence="3 4">
    <name type="scientific">Cymbomonas tetramitiformis</name>
    <dbReference type="NCBI Taxonomy" id="36881"/>
    <lineage>
        <taxon>Eukaryota</taxon>
        <taxon>Viridiplantae</taxon>
        <taxon>Chlorophyta</taxon>
        <taxon>Pyramimonadophyceae</taxon>
        <taxon>Pyramimonadales</taxon>
        <taxon>Pyramimonadaceae</taxon>
        <taxon>Cymbomonas</taxon>
    </lineage>
</organism>
<keyword evidence="2" id="KW-0732">Signal</keyword>
<evidence type="ECO:0000256" key="2">
    <source>
        <dbReference type="SAM" id="SignalP"/>
    </source>
</evidence>
<comment type="caution">
    <text evidence="3">The sequence shown here is derived from an EMBL/GenBank/DDBJ whole genome shotgun (WGS) entry which is preliminary data.</text>
</comment>
<evidence type="ECO:0000313" key="3">
    <source>
        <dbReference type="EMBL" id="KAK3247804.1"/>
    </source>
</evidence>
<reference evidence="3 4" key="1">
    <citation type="journal article" date="2015" name="Genome Biol. Evol.">
        <title>Comparative Genomics of a Bacterivorous Green Alga Reveals Evolutionary Causalities and Consequences of Phago-Mixotrophic Mode of Nutrition.</title>
        <authorList>
            <person name="Burns J.A."/>
            <person name="Paasch A."/>
            <person name="Narechania A."/>
            <person name="Kim E."/>
        </authorList>
    </citation>
    <scope>NUCLEOTIDE SEQUENCE [LARGE SCALE GENOMIC DNA]</scope>
    <source>
        <strain evidence="3 4">PLY_AMNH</strain>
    </source>
</reference>
<name>A0AAE0C4W8_9CHLO</name>
<dbReference type="EMBL" id="LGRX02028654">
    <property type="protein sequence ID" value="KAK3247804.1"/>
    <property type="molecule type" value="Genomic_DNA"/>
</dbReference>